<protein>
    <submittedName>
        <fullName evidence="1">Uncharacterized protein</fullName>
    </submittedName>
</protein>
<reference evidence="2" key="1">
    <citation type="journal article" date="2016" name="Nat. Biotechnol.">
        <title>Sequencing wild and cultivated cassava and related species reveals extensive interspecific hybridization and genetic diversity.</title>
        <authorList>
            <person name="Bredeson J.V."/>
            <person name="Lyons J.B."/>
            <person name="Prochnik S.E."/>
            <person name="Wu G.A."/>
            <person name="Ha C.M."/>
            <person name="Edsinger-Gonzales E."/>
            <person name="Grimwood J."/>
            <person name="Schmutz J."/>
            <person name="Rabbi I.Y."/>
            <person name="Egesi C."/>
            <person name="Nauluvula P."/>
            <person name="Lebot V."/>
            <person name="Ndunguru J."/>
            <person name="Mkamilo G."/>
            <person name="Bart R.S."/>
            <person name="Setter T.L."/>
            <person name="Gleadow R.M."/>
            <person name="Kulakow P."/>
            <person name="Ferguson M.E."/>
            <person name="Rounsley S."/>
            <person name="Rokhsar D.S."/>
        </authorList>
    </citation>
    <scope>NUCLEOTIDE SEQUENCE [LARGE SCALE GENOMIC DNA]</scope>
    <source>
        <strain evidence="2">cv. AM560-2</strain>
    </source>
</reference>
<dbReference type="Proteomes" id="UP000091857">
    <property type="component" value="Chromosome 5"/>
</dbReference>
<sequence length="74" mass="8559">METATKQQRKIQQICCIVCINLILLLQGIYQCLWFSCRTIITGYGRKVCHDMRSNLASIEVNRMKIFSAMNGMQ</sequence>
<evidence type="ECO:0000313" key="2">
    <source>
        <dbReference type="Proteomes" id="UP000091857"/>
    </source>
</evidence>
<keyword evidence="2" id="KW-1185">Reference proteome</keyword>
<comment type="caution">
    <text evidence="1">The sequence shown here is derived from an EMBL/GenBank/DDBJ whole genome shotgun (WGS) entry which is preliminary data.</text>
</comment>
<evidence type="ECO:0000313" key="1">
    <source>
        <dbReference type="EMBL" id="KAG8654603.1"/>
    </source>
</evidence>
<name>A0ACB7HSE1_MANES</name>
<organism evidence="1 2">
    <name type="scientific">Manihot esculenta</name>
    <name type="common">Cassava</name>
    <name type="synonym">Jatropha manihot</name>
    <dbReference type="NCBI Taxonomy" id="3983"/>
    <lineage>
        <taxon>Eukaryota</taxon>
        <taxon>Viridiplantae</taxon>
        <taxon>Streptophyta</taxon>
        <taxon>Embryophyta</taxon>
        <taxon>Tracheophyta</taxon>
        <taxon>Spermatophyta</taxon>
        <taxon>Magnoliopsida</taxon>
        <taxon>eudicotyledons</taxon>
        <taxon>Gunneridae</taxon>
        <taxon>Pentapetalae</taxon>
        <taxon>rosids</taxon>
        <taxon>fabids</taxon>
        <taxon>Malpighiales</taxon>
        <taxon>Euphorbiaceae</taxon>
        <taxon>Crotonoideae</taxon>
        <taxon>Manihoteae</taxon>
        <taxon>Manihot</taxon>
    </lineage>
</organism>
<proteinExistence type="predicted"/>
<gene>
    <name evidence="1" type="ORF">MANES_05G151701v8</name>
</gene>
<dbReference type="EMBL" id="CM004391">
    <property type="protein sequence ID" value="KAG8654603.1"/>
    <property type="molecule type" value="Genomic_DNA"/>
</dbReference>
<accession>A0ACB7HSE1</accession>